<dbReference type="PANTHER" id="PTHR22744:SF17">
    <property type="entry name" value="BTB DOMAIN-CONTAINING PROTEIN"/>
    <property type="match status" value="1"/>
</dbReference>
<proteinExistence type="predicted"/>
<reference evidence="2" key="2">
    <citation type="submission" date="2022-06" db="UniProtKB">
        <authorList>
            <consortium name="EnsemblMetazoa"/>
        </authorList>
    </citation>
    <scope>IDENTIFICATION</scope>
    <source>
        <strain evidence="2">DF5081</strain>
    </source>
</reference>
<evidence type="ECO:0000259" key="1">
    <source>
        <dbReference type="Pfam" id="PF00651"/>
    </source>
</evidence>
<dbReference type="EnsemblMetazoa" id="CJA34304.1">
    <property type="protein sequence ID" value="CJA34304.1"/>
    <property type="gene ID" value="WBGene00210151"/>
</dbReference>
<accession>A0A8R1IGR2</accession>
<dbReference type="AlphaFoldDB" id="A0A8R1IGR2"/>
<dbReference type="Pfam" id="PF00651">
    <property type="entry name" value="BTB"/>
    <property type="match status" value="1"/>
</dbReference>
<name>A0A8R1IGR2_CAEJA</name>
<dbReference type="Proteomes" id="UP000005237">
    <property type="component" value="Unassembled WGS sequence"/>
</dbReference>
<evidence type="ECO:0000313" key="2">
    <source>
        <dbReference type="EnsemblMetazoa" id="CJA34304.1"/>
    </source>
</evidence>
<protein>
    <submittedName>
        <fullName evidence="2">BTB domain-containing protein</fullName>
    </submittedName>
</protein>
<organism evidence="2 3">
    <name type="scientific">Caenorhabditis japonica</name>
    <dbReference type="NCBI Taxonomy" id="281687"/>
    <lineage>
        <taxon>Eukaryota</taxon>
        <taxon>Metazoa</taxon>
        <taxon>Ecdysozoa</taxon>
        <taxon>Nematoda</taxon>
        <taxon>Chromadorea</taxon>
        <taxon>Rhabditida</taxon>
        <taxon>Rhabditina</taxon>
        <taxon>Rhabditomorpha</taxon>
        <taxon>Rhabditoidea</taxon>
        <taxon>Rhabditidae</taxon>
        <taxon>Peloderinae</taxon>
        <taxon>Caenorhabditis</taxon>
    </lineage>
</organism>
<reference evidence="3" key="1">
    <citation type="submission" date="2010-08" db="EMBL/GenBank/DDBJ databases">
        <authorList>
            <consortium name="Caenorhabditis japonica Sequencing Consortium"/>
            <person name="Wilson R.K."/>
        </authorList>
    </citation>
    <scope>NUCLEOTIDE SEQUENCE [LARGE SCALE GENOMIC DNA]</scope>
    <source>
        <strain evidence="3">DF5081</strain>
    </source>
</reference>
<keyword evidence="3" id="KW-1185">Reference proteome</keyword>
<evidence type="ECO:0000313" key="3">
    <source>
        <dbReference type="Proteomes" id="UP000005237"/>
    </source>
</evidence>
<feature type="domain" description="BTB" evidence="1">
    <location>
        <begin position="1"/>
        <end position="83"/>
    </location>
</feature>
<sequence>MASPVFLQRFIGSEKQEIEVPEVKNARDFQRILNLIYPPHLAPKQWIKQTHCKDQQLADIRRILDIAKLLKISIILEKTDEFVLKFGNLELGAAILLAQNYGLRKLMGSKIASIQTIRQISTLAEFSSFSKKTKGLILDHILSRATKTI</sequence>
<dbReference type="InterPro" id="IPR000210">
    <property type="entry name" value="BTB/POZ_dom"/>
</dbReference>
<dbReference type="PANTHER" id="PTHR22744">
    <property type="entry name" value="HELIX LOOP HELIX PROTEIN 21-RELATED"/>
    <property type="match status" value="1"/>
</dbReference>